<dbReference type="Gene3D" id="1.25.40.10">
    <property type="entry name" value="Tetratricopeptide repeat domain"/>
    <property type="match status" value="1"/>
</dbReference>
<evidence type="ECO:0000313" key="2">
    <source>
        <dbReference type="Proteomes" id="UP000283587"/>
    </source>
</evidence>
<sequence length="653" mass="70240">MSALPAIIGFRKDRIGARLIGLLNILRLGRKFGLPARYVWLSEPGGPYPELVDPREFLEAGFVADHIAVVDRAPDLSGRTDLMTLAPTINDAHMARRLAGGELFFSDIAFDVLHFMGEPAPEARAGIAAIAADLPLAPRLARALARAENRLSRLVPGGLAQASAIHMRRGDLLDGDPWSLGAWPAKYVPDEFFRAWAAGQEGAVIVFTDTPAAAHHMAAGDRRIVPIDRLLDLEKLTATERDMLELLLMARCRRIGGPGGSAFSRAAASLGSAEIVMLPQQLPTPRRGEAYQALLDRAIEAPDSFLAPGDLAQSLHYAARHAIAQGQAGRLAEALEGQGALMAAHPFVRRIHAECLLAAGQQDRARAAAQDALADPRLVGRDQRLCRGVLSVMEARAAPDSGDVAEQFLAAVFSQPAGENAQTAHMAAMLLGRDGPVAQALMFPPALTAGLLERNEAGLSLLAPWFYLADWEELLDDEAARRPLLAGPAMHLKLRRLGPAPREADHALTEGTTPPPPASEIEAQRIGLGAAILSLHGRYARALRILHWLDDIRPGDPLVKKRLADTCFRLGNVARAEDFLAEALELAGKPPLLQVSMARRLAAMGRPIRARNHIRMALKQWPDSGFLKRQGRRVRRTLAEAASDGPGEGAAAG</sequence>
<dbReference type="OrthoDB" id="7060708at2"/>
<organism evidence="1 2">
    <name type="scientific">Paracoccus siganidrum</name>
    <dbReference type="NCBI Taxonomy" id="1276757"/>
    <lineage>
        <taxon>Bacteria</taxon>
        <taxon>Pseudomonadati</taxon>
        <taxon>Pseudomonadota</taxon>
        <taxon>Alphaproteobacteria</taxon>
        <taxon>Rhodobacterales</taxon>
        <taxon>Paracoccaceae</taxon>
        <taxon>Paracoccus</taxon>
    </lineage>
</organism>
<accession>A0A419A777</accession>
<dbReference type="InterPro" id="IPR011990">
    <property type="entry name" value="TPR-like_helical_dom_sf"/>
</dbReference>
<dbReference type="RefSeq" id="WP_119898190.1">
    <property type="nucleotide sequence ID" value="NZ_QNRC01000004.1"/>
</dbReference>
<dbReference type="AlphaFoldDB" id="A0A419A777"/>
<evidence type="ECO:0000313" key="1">
    <source>
        <dbReference type="EMBL" id="RJL15309.1"/>
    </source>
</evidence>
<dbReference type="Pfam" id="PF14559">
    <property type="entry name" value="TPR_19"/>
    <property type="match status" value="1"/>
</dbReference>
<reference evidence="2" key="1">
    <citation type="submission" date="2018-09" db="EMBL/GenBank/DDBJ databases">
        <title>Paracoccus onubensis nov. sp. a moderate halophilic bacterium isolated from Gruta de las Maravillas (Aracena, Spain).</title>
        <authorList>
            <person name="Jurado V."/>
            <person name="Gutierrez-Patricio S."/>
            <person name="Gonzalez-Pimentel J.L."/>
            <person name="Miller A.Z."/>
            <person name="Laiz L."/>
            <person name="Saiz-Jimenez C."/>
        </authorList>
    </citation>
    <scope>NUCLEOTIDE SEQUENCE [LARGE SCALE GENOMIC DNA]</scope>
    <source>
        <strain evidence="2">DSM 26381</strain>
    </source>
</reference>
<name>A0A419A777_9RHOB</name>
<comment type="caution">
    <text evidence="1">The sequence shown here is derived from an EMBL/GenBank/DDBJ whole genome shotgun (WGS) entry which is preliminary data.</text>
</comment>
<gene>
    <name evidence="1" type="ORF">D3P05_10900</name>
</gene>
<dbReference type="EMBL" id="QZEW01000039">
    <property type="protein sequence ID" value="RJL15309.1"/>
    <property type="molecule type" value="Genomic_DNA"/>
</dbReference>
<proteinExistence type="predicted"/>
<dbReference type="SUPFAM" id="SSF48452">
    <property type="entry name" value="TPR-like"/>
    <property type="match status" value="1"/>
</dbReference>
<dbReference type="Proteomes" id="UP000283587">
    <property type="component" value="Unassembled WGS sequence"/>
</dbReference>
<protein>
    <submittedName>
        <fullName evidence="1">Uncharacterized protein</fullName>
    </submittedName>
</protein>
<keyword evidence="2" id="KW-1185">Reference proteome</keyword>